<dbReference type="Gene3D" id="3.40.50.150">
    <property type="entry name" value="Vaccinia Virus protein VP39"/>
    <property type="match status" value="1"/>
</dbReference>
<protein>
    <submittedName>
        <fullName evidence="2">Uncharacterized protein</fullName>
    </submittedName>
</protein>
<dbReference type="PANTHER" id="PTHR43591:SF24">
    <property type="entry name" value="2-METHOXY-6-POLYPRENYL-1,4-BENZOQUINOL METHYLASE, MITOCHONDRIAL"/>
    <property type="match status" value="1"/>
</dbReference>
<dbReference type="Proteomes" id="UP000190776">
    <property type="component" value="Unassembled WGS sequence"/>
</dbReference>
<dbReference type="SUPFAM" id="SSF53335">
    <property type="entry name" value="S-adenosyl-L-methionine-dependent methyltransferases"/>
    <property type="match status" value="1"/>
</dbReference>
<dbReference type="OrthoDB" id="2013972at2759"/>
<gene>
    <name evidence="2" type="ORF">BK809_0001731</name>
</gene>
<evidence type="ECO:0000313" key="2">
    <source>
        <dbReference type="EMBL" id="OMP84628.1"/>
    </source>
</evidence>
<proteinExistence type="predicted"/>
<feature type="compositionally biased region" description="Polar residues" evidence="1">
    <location>
        <begin position="13"/>
        <end position="23"/>
    </location>
</feature>
<reference evidence="2 3" key="1">
    <citation type="submission" date="2017-01" db="EMBL/GenBank/DDBJ databases">
        <title>Draft genome sequence of Diplodia seriata F98.1, a fungal species involved in grapevine trunk diseases.</title>
        <authorList>
            <person name="Robert-Siegwald G."/>
            <person name="Vallet J."/>
            <person name="Abou-Mansour E."/>
            <person name="Xu J."/>
            <person name="Rey P."/>
            <person name="Bertsch C."/>
            <person name="Rego C."/>
            <person name="Larignon P."/>
            <person name="Fontaine F."/>
            <person name="Lebrun M.-H."/>
        </authorList>
    </citation>
    <scope>NUCLEOTIDE SEQUENCE [LARGE SCALE GENOMIC DNA]</scope>
    <source>
        <strain evidence="2 3">F98.1</strain>
    </source>
</reference>
<dbReference type="EMBL" id="MSZU01000087">
    <property type="protein sequence ID" value="OMP84628.1"/>
    <property type="molecule type" value="Genomic_DNA"/>
</dbReference>
<sequence length="356" mass="40475">MASGVSADDRGSAQANANDTNLASPPLAEDSSGGSAGARSQTASEAFLEEITQSVSASIYEGRYENGRRYHAYREGAYPLPEDEREQDRLDLIQHWFGLVLKGELYRAPLKFEHDELSSETPRRVLDVGTGTGLWALDFADAHPEAQVIGTDLSVIQPEWTAPNCHFIIDDAESDWVFTDRESFDYVHVRYLYPGIADWARLWQQSFEHLRPGGWAESQEISAWFYSDEPGFEHSNIQYWQETMDDATSRIGKRFNRAHEQKEHMIKAGFVNVTQEIIQIPMGTWDKQNLEVGKCALLNAFEGLAPTSLAIFSRVLDWDMPQIETLLAAVRNEFLYCKWKTHVKFYFTYGQKPADD</sequence>
<dbReference type="GO" id="GO:0008168">
    <property type="term" value="F:methyltransferase activity"/>
    <property type="evidence" value="ECO:0007669"/>
    <property type="project" value="TreeGrafter"/>
</dbReference>
<accession>A0A1S8BBA6</accession>
<dbReference type="InterPro" id="IPR029063">
    <property type="entry name" value="SAM-dependent_MTases_sf"/>
</dbReference>
<dbReference type="STRING" id="420778.A0A1S8BBA6"/>
<feature type="region of interest" description="Disordered" evidence="1">
    <location>
        <begin position="1"/>
        <end position="42"/>
    </location>
</feature>
<evidence type="ECO:0000313" key="3">
    <source>
        <dbReference type="Proteomes" id="UP000190776"/>
    </source>
</evidence>
<organism evidence="2 3">
    <name type="scientific">Diplodia seriata</name>
    <dbReference type="NCBI Taxonomy" id="420778"/>
    <lineage>
        <taxon>Eukaryota</taxon>
        <taxon>Fungi</taxon>
        <taxon>Dikarya</taxon>
        <taxon>Ascomycota</taxon>
        <taxon>Pezizomycotina</taxon>
        <taxon>Dothideomycetes</taxon>
        <taxon>Dothideomycetes incertae sedis</taxon>
        <taxon>Botryosphaeriales</taxon>
        <taxon>Botryosphaeriaceae</taxon>
        <taxon>Diplodia</taxon>
    </lineage>
</organism>
<evidence type="ECO:0000256" key="1">
    <source>
        <dbReference type="SAM" id="MobiDB-lite"/>
    </source>
</evidence>
<comment type="caution">
    <text evidence="2">The sequence shown here is derived from an EMBL/GenBank/DDBJ whole genome shotgun (WGS) entry which is preliminary data.</text>
</comment>
<name>A0A1S8BBA6_9PEZI</name>
<dbReference type="PANTHER" id="PTHR43591">
    <property type="entry name" value="METHYLTRANSFERASE"/>
    <property type="match status" value="1"/>
</dbReference>
<dbReference type="AlphaFoldDB" id="A0A1S8BBA6"/>
<dbReference type="CDD" id="cd02440">
    <property type="entry name" value="AdoMet_MTases"/>
    <property type="match status" value="1"/>
</dbReference>
<dbReference type="Pfam" id="PF13489">
    <property type="entry name" value="Methyltransf_23"/>
    <property type="match status" value="1"/>
</dbReference>